<accession>A0A2V3Y8T4</accession>
<evidence type="ECO:0000313" key="2">
    <source>
        <dbReference type="Proteomes" id="UP000248057"/>
    </source>
</evidence>
<evidence type="ECO:0000313" key="1">
    <source>
        <dbReference type="EMBL" id="PXX55340.1"/>
    </source>
</evidence>
<dbReference type="AlphaFoldDB" id="A0A2V3Y8T4"/>
<keyword evidence="2" id="KW-1185">Reference proteome</keyword>
<reference evidence="1 2" key="1">
    <citation type="submission" date="2018-05" db="EMBL/GenBank/DDBJ databases">
        <title>Genomic Encyclopedia of Type Strains, Phase IV (KMG-IV): sequencing the most valuable type-strain genomes for metagenomic binning, comparative biology and taxonomic classification.</title>
        <authorList>
            <person name="Goeker M."/>
        </authorList>
    </citation>
    <scope>NUCLEOTIDE SEQUENCE [LARGE SCALE GENOMIC DNA]</scope>
    <source>
        <strain evidence="1 2">DSM 24995</strain>
    </source>
</reference>
<gene>
    <name evidence="1" type="ORF">DFR60_103398</name>
</gene>
<sequence length="198" mass="23226">MAEQIRLNERRIIPIRIAPVNLEGLLSPIVYIDIVDKTEDAQNEILAGVKDINLRKSVKGYPAYYNIEHIQIDNDYYVNDSEIIFQKLCRCRVLQSGFNKIHNRITWFADEEISLSSMTGGVEIEYLDLRDTNLNYNVVFDHEFAKDEVIEYCIKTVLTNKNQHFANFFSTEVIAPIKYTFIHFRSYCEKILYSKIIK</sequence>
<dbReference type="Proteomes" id="UP000248057">
    <property type="component" value="Unassembled WGS sequence"/>
</dbReference>
<comment type="caution">
    <text evidence="1">The sequence shown here is derived from an EMBL/GenBank/DDBJ whole genome shotgun (WGS) entry which is preliminary data.</text>
</comment>
<name>A0A2V3Y8T4_9FIRM</name>
<dbReference type="EMBL" id="QJKD01000003">
    <property type="protein sequence ID" value="PXX55340.1"/>
    <property type="molecule type" value="Genomic_DNA"/>
</dbReference>
<organism evidence="1 2">
    <name type="scientific">Hungatella effluvii</name>
    <dbReference type="NCBI Taxonomy" id="1096246"/>
    <lineage>
        <taxon>Bacteria</taxon>
        <taxon>Bacillati</taxon>
        <taxon>Bacillota</taxon>
        <taxon>Clostridia</taxon>
        <taxon>Lachnospirales</taxon>
        <taxon>Lachnospiraceae</taxon>
        <taxon>Hungatella</taxon>
    </lineage>
</organism>
<protein>
    <submittedName>
        <fullName evidence="1">Uncharacterized protein</fullName>
    </submittedName>
</protein>
<proteinExistence type="predicted"/>